<accession>A0A9W6TPC4</accession>
<organism evidence="1 2">
    <name type="scientific">Phytophthora fragariaefolia</name>
    <dbReference type="NCBI Taxonomy" id="1490495"/>
    <lineage>
        <taxon>Eukaryota</taxon>
        <taxon>Sar</taxon>
        <taxon>Stramenopiles</taxon>
        <taxon>Oomycota</taxon>
        <taxon>Peronosporomycetes</taxon>
        <taxon>Peronosporales</taxon>
        <taxon>Peronosporaceae</taxon>
        <taxon>Phytophthora</taxon>
    </lineage>
</organism>
<dbReference type="AlphaFoldDB" id="A0A9W6TPC4"/>
<dbReference type="OrthoDB" id="72753at2759"/>
<evidence type="ECO:0000313" key="1">
    <source>
        <dbReference type="EMBL" id="GMF17314.1"/>
    </source>
</evidence>
<sequence>MEPSFVANPYVQASAPSSSKIRDILNAEEALYETWRRTRKPVRLPYASKKLNNPLKSLGAARNPNQSKLPTAAACATNILGSVTEAGPNVAGQNRTQSQASITTDAIVPATMIKTRGALAGDGPVRSMEMLPSITGADSREKIVDLPKKDLLGDVMPSKGIRRRFQQYLYDFHSRQVFSYAKSEVEELEDTLTRNNPATGDLIDDTKSLSDEIVSSASEYFSTTRNEMGSRKRQRECLLSGMGFLAYTDYDLLFEADWKLSEAEKTVRDAVDRKRISDILRKAYRMLLWFFRYYAGNAAHAAASERRGSTGAMIVLGEGLFEISSRVRLLEDLNVQCVDPARFGITDSPLKRESLIDFILSVARMMCTHSPNPIRLRMVISEGIEMSDAVKILVHDHFGVFAQIQDVDHFRTLFLRKPEVLPTSYRHSSGGVHRRLREIIEIHKVNLTNFFDELVSAGAVTRNGNINDRGKVLQKQRGNGLVCTQFLKTLRAINLITSRGGPALTNISASNTGDAPAGPTGVDEVRAVRIFLSCLPMTVIDESSGQEGGAPAIPNSTTKTEPRELTLSQFIEALLRVAFTWKELQICHGGFDVCSNQMTSECCQCSVLSANYAFDVFDDAAEEIFARIHAYRLKRAQHRTSMRLKSINLKAHPSLHSLVALTTVQRAPTRIFPVDDKTISNDAGGYALQDSNIS</sequence>
<proteinExistence type="predicted"/>
<reference evidence="1" key="1">
    <citation type="submission" date="2023-04" db="EMBL/GenBank/DDBJ databases">
        <title>Phytophthora fragariaefolia NBRC 109709.</title>
        <authorList>
            <person name="Ichikawa N."/>
            <person name="Sato H."/>
            <person name="Tonouchi N."/>
        </authorList>
    </citation>
    <scope>NUCLEOTIDE SEQUENCE</scope>
    <source>
        <strain evidence="1">NBRC 109709</strain>
    </source>
</reference>
<evidence type="ECO:0000313" key="2">
    <source>
        <dbReference type="Proteomes" id="UP001165121"/>
    </source>
</evidence>
<gene>
    <name evidence="1" type="ORF">Pfra01_000116200</name>
</gene>
<dbReference type="Proteomes" id="UP001165121">
    <property type="component" value="Unassembled WGS sequence"/>
</dbReference>
<keyword evidence="2" id="KW-1185">Reference proteome</keyword>
<dbReference type="EMBL" id="BSXT01000091">
    <property type="protein sequence ID" value="GMF17314.1"/>
    <property type="molecule type" value="Genomic_DNA"/>
</dbReference>
<comment type="caution">
    <text evidence="1">The sequence shown here is derived from an EMBL/GenBank/DDBJ whole genome shotgun (WGS) entry which is preliminary data.</text>
</comment>
<name>A0A9W6TPC4_9STRA</name>
<protein>
    <submittedName>
        <fullName evidence="1">Unnamed protein product</fullName>
    </submittedName>
</protein>